<dbReference type="CDD" id="cd17393">
    <property type="entry name" value="MFS_MosC_like"/>
    <property type="match status" value="1"/>
</dbReference>
<feature type="transmembrane region" description="Helical" evidence="5">
    <location>
        <begin position="100"/>
        <end position="120"/>
    </location>
</feature>
<proteinExistence type="predicted"/>
<evidence type="ECO:0000259" key="6">
    <source>
        <dbReference type="PROSITE" id="PS50850"/>
    </source>
</evidence>
<dbReference type="InterPro" id="IPR036259">
    <property type="entry name" value="MFS_trans_sf"/>
</dbReference>
<feature type="transmembrane region" description="Helical" evidence="5">
    <location>
        <begin position="48"/>
        <end position="66"/>
    </location>
</feature>
<feature type="transmembrane region" description="Helical" evidence="5">
    <location>
        <begin position="12"/>
        <end position="36"/>
    </location>
</feature>
<feature type="transmembrane region" description="Helical" evidence="5">
    <location>
        <begin position="78"/>
        <end position="94"/>
    </location>
</feature>
<keyword evidence="4 5" id="KW-0472">Membrane</keyword>
<keyword evidence="8" id="KW-1185">Reference proteome</keyword>
<gene>
    <name evidence="7" type="ORF">JCM15548_11310</name>
</gene>
<evidence type="ECO:0000256" key="4">
    <source>
        <dbReference type="ARBA" id="ARBA00023136"/>
    </source>
</evidence>
<dbReference type="GO" id="GO:0022857">
    <property type="term" value="F:transmembrane transporter activity"/>
    <property type="evidence" value="ECO:0007669"/>
    <property type="project" value="InterPro"/>
</dbReference>
<comment type="caution">
    <text evidence="7">The sequence shown here is derived from an EMBL/GenBank/DDBJ whole genome shotgun (WGS) entry which is preliminary data.</text>
</comment>
<dbReference type="STRING" id="1236989.JCM15548_11310"/>
<dbReference type="Proteomes" id="UP000032900">
    <property type="component" value="Unassembled WGS sequence"/>
</dbReference>
<dbReference type="InterPro" id="IPR051788">
    <property type="entry name" value="MFS_Transporter"/>
</dbReference>
<dbReference type="RefSeq" id="WP_062123066.1">
    <property type="nucleotide sequence ID" value="NZ_BAZW01000007.1"/>
</dbReference>
<dbReference type="InterPro" id="IPR020846">
    <property type="entry name" value="MFS_dom"/>
</dbReference>
<dbReference type="AlphaFoldDB" id="A0A0E9LV16"/>
<dbReference type="Pfam" id="PF07690">
    <property type="entry name" value="MFS_1"/>
    <property type="match status" value="1"/>
</dbReference>
<dbReference type="OrthoDB" id="9809599at2"/>
<dbReference type="SUPFAM" id="SSF103473">
    <property type="entry name" value="MFS general substrate transporter"/>
    <property type="match status" value="1"/>
</dbReference>
<protein>
    <submittedName>
        <fullName evidence="7">Membrane protein MosC</fullName>
    </submittedName>
</protein>
<dbReference type="Gene3D" id="1.20.1250.20">
    <property type="entry name" value="MFS general substrate transporter like domains"/>
    <property type="match status" value="2"/>
</dbReference>
<name>A0A0E9LV16_9BACT</name>
<dbReference type="PANTHER" id="PTHR23514:SF13">
    <property type="entry name" value="INNER MEMBRANE PROTEIN YBJJ"/>
    <property type="match status" value="1"/>
</dbReference>
<dbReference type="GO" id="GO:0016020">
    <property type="term" value="C:membrane"/>
    <property type="evidence" value="ECO:0007669"/>
    <property type="project" value="UniProtKB-SubCell"/>
</dbReference>
<feature type="transmembrane region" description="Helical" evidence="5">
    <location>
        <begin position="165"/>
        <end position="182"/>
    </location>
</feature>
<evidence type="ECO:0000256" key="5">
    <source>
        <dbReference type="SAM" id="Phobius"/>
    </source>
</evidence>
<accession>A0A0E9LV16</accession>
<evidence type="ECO:0000313" key="8">
    <source>
        <dbReference type="Proteomes" id="UP000032900"/>
    </source>
</evidence>
<dbReference type="EMBL" id="BAZW01000007">
    <property type="protein sequence ID" value="GAO29148.1"/>
    <property type="molecule type" value="Genomic_DNA"/>
</dbReference>
<evidence type="ECO:0000256" key="1">
    <source>
        <dbReference type="ARBA" id="ARBA00004141"/>
    </source>
</evidence>
<feature type="transmembrane region" description="Helical" evidence="5">
    <location>
        <begin position="244"/>
        <end position="261"/>
    </location>
</feature>
<feature type="domain" description="Major facilitator superfamily (MFS) profile" evidence="6">
    <location>
        <begin position="1"/>
        <end position="382"/>
    </location>
</feature>
<comment type="subcellular location">
    <subcellularLocation>
        <location evidence="1">Membrane</location>
        <topology evidence="1">Multi-pass membrane protein</topology>
    </subcellularLocation>
</comment>
<feature type="transmembrane region" description="Helical" evidence="5">
    <location>
        <begin position="357"/>
        <end position="377"/>
    </location>
</feature>
<reference evidence="7 8" key="1">
    <citation type="journal article" date="2015" name="Microbes Environ.">
        <title>Distribution and evolution of nitrogen fixation genes in the phylum bacteroidetes.</title>
        <authorList>
            <person name="Inoue J."/>
            <person name="Oshima K."/>
            <person name="Suda W."/>
            <person name="Sakamoto M."/>
            <person name="Iino T."/>
            <person name="Noda S."/>
            <person name="Hongoh Y."/>
            <person name="Hattori M."/>
            <person name="Ohkuma M."/>
        </authorList>
    </citation>
    <scope>NUCLEOTIDE SEQUENCE [LARGE SCALE GENOMIC DNA]</scope>
    <source>
        <strain evidence="7">JCM 15548</strain>
    </source>
</reference>
<feature type="transmembrane region" description="Helical" evidence="5">
    <location>
        <begin position="141"/>
        <end position="159"/>
    </location>
</feature>
<evidence type="ECO:0000256" key="2">
    <source>
        <dbReference type="ARBA" id="ARBA00022692"/>
    </source>
</evidence>
<dbReference type="InterPro" id="IPR011701">
    <property type="entry name" value="MFS"/>
</dbReference>
<organism evidence="7 8">
    <name type="scientific">Geofilum rubicundum JCM 15548</name>
    <dbReference type="NCBI Taxonomy" id="1236989"/>
    <lineage>
        <taxon>Bacteria</taxon>
        <taxon>Pseudomonadati</taxon>
        <taxon>Bacteroidota</taxon>
        <taxon>Bacteroidia</taxon>
        <taxon>Marinilabiliales</taxon>
        <taxon>Marinilabiliaceae</taxon>
        <taxon>Geofilum</taxon>
    </lineage>
</organism>
<feature type="transmembrane region" description="Helical" evidence="5">
    <location>
        <begin position="330"/>
        <end position="351"/>
    </location>
</feature>
<feature type="transmembrane region" description="Helical" evidence="5">
    <location>
        <begin position="296"/>
        <end position="318"/>
    </location>
</feature>
<keyword evidence="3 5" id="KW-1133">Transmembrane helix</keyword>
<evidence type="ECO:0000313" key="7">
    <source>
        <dbReference type="EMBL" id="GAO29148.1"/>
    </source>
</evidence>
<dbReference type="PROSITE" id="PS50850">
    <property type="entry name" value="MFS"/>
    <property type="match status" value="1"/>
</dbReference>
<feature type="transmembrane region" description="Helical" evidence="5">
    <location>
        <begin position="203"/>
        <end position="224"/>
    </location>
</feature>
<feature type="transmembrane region" description="Helical" evidence="5">
    <location>
        <begin position="273"/>
        <end position="290"/>
    </location>
</feature>
<keyword evidence="2 5" id="KW-0812">Transmembrane</keyword>
<evidence type="ECO:0000256" key="3">
    <source>
        <dbReference type="ARBA" id="ARBA00022989"/>
    </source>
</evidence>
<sequence>MLSIKIFFKERKYFAPAFLYACFALVFSTWIIYIPFLAEKLQISEGQIGTALFFGSVGSFVMIPVSNRLTDILGVGRQSFWGFILYGTSLYGIFSAPTYYWFLAALFYYGMMSSVFAIAVNSLVAEVEKLADKYIMTGSHGFWSLGGIVGASTGGYLAGRFGMPMIHLTVLLALLIGAQIFLRREYMSIKGEARKKGERRHTPWKPLMLIALIGMLMMASEGAIADWSGLYLKQEVLVQAEFLGLGYALFAGGMAVGRFTGDALSWRFGSWRLLRSAIALSLLGFALVLTTQTLVVFAGFLVIGLGFSIIVPEIYRLASNVPGVRAADGISLIAASSNVGFLVGPVVLGFAAELYSLYASFILLTGFVLVALLFAAIQKRRS</sequence>
<dbReference type="PANTHER" id="PTHR23514">
    <property type="entry name" value="BYPASS OF STOP CODON PROTEIN 6"/>
    <property type="match status" value="1"/>
</dbReference>